<name>A0A5A7UL45_CUCMM</name>
<dbReference type="InterPro" id="IPR036052">
    <property type="entry name" value="TrpB-like_PALP_sf"/>
</dbReference>
<dbReference type="SUPFAM" id="SSF53686">
    <property type="entry name" value="Tryptophan synthase beta subunit-like PLP-dependent enzymes"/>
    <property type="match status" value="1"/>
</dbReference>
<dbReference type="Proteomes" id="UP000321947">
    <property type="component" value="Unassembled WGS sequence"/>
</dbReference>
<feature type="compositionally biased region" description="Basic and acidic residues" evidence="1">
    <location>
        <begin position="167"/>
        <end position="186"/>
    </location>
</feature>
<feature type="compositionally biased region" description="Pro residues" evidence="1">
    <location>
        <begin position="91"/>
        <end position="101"/>
    </location>
</feature>
<feature type="region of interest" description="Disordered" evidence="1">
    <location>
        <begin position="63"/>
        <end position="117"/>
    </location>
</feature>
<protein>
    <submittedName>
        <fullName evidence="2">Tryptophan synthase beta subunit-like PLP-dependent enzymes superfamily</fullName>
    </submittedName>
</protein>
<dbReference type="EMBL" id="SSTE01008830">
    <property type="protein sequence ID" value="KAA0054405.1"/>
    <property type="molecule type" value="Genomic_DNA"/>
</dbReference>
<evidence type="ECO:0000313" key="5">
    <source>
        <dbReference type="Proteomes" id="UP000321947"/>
    </source>
</evidence>
<accession>A0A5A7UL45</accession>
<comment type="caution">
    <text evidence="2">The sequence shown here is derived from an EMBL/GenBank/DDBJ whole genome shotgun (WGS) entry which is preliminary data.</text>
</comment>
<dbReference type="Gene3D" id="3.40.50.1100">
    <property type="match status" value="1"/>
</dbReference>
<evidence type="ECO:0000256" key="1">
    <source>
        <dbReference type="SAM" id="MobiDB-lite"/>
    </source>
</evidence>
<dbReference type="AlphaFoldDB" id="A0A5A7UL45"/>
<reference evidence="4 5" key="1">
    <citation type="submission" date="2019-08" db="EMBL/GenBank/DDBJ databases">
        <title>Draft genome sequences of two oriental melons (Cucumis melo L. var makuwa).</title>
        <authorList>
            <person name="Kwon S.-Y."/>
        </authorList>
    </citation>
    <scope>NUCLEOTIDE SEQUENCE [LARGE SCALE GENOMIC DNA]</scope>
    <source>
        <strain evidence="5">cv. Chang Bougi</strain>
        <strain evidence="4">cv. SW 3</strain>
        <tissue evidence="2">Leaf</tissue>
    </source>
</reference>
<organism evidence="2 4">
    <name type="scientific">Cucumis melo var. makuwa</name>
    <name type="common">Oriental melon</name>
    <dbReference type="NCBI Taxonomy" id="1194695"/>
    <lineage>
        <taxon>Eukaryota</taxon>
        <taxon>Viridiplantae</taxon>
        <taxon>Streptophyta</taxon>
        <taxon>Embryophyta</taxon>
        <taxon>Tracheophyta</taxon>
        <taxon>Spermatophyta</taxon>
        <taxon>Magnoliopsida</taxon>
        <taxon>eudicotyledons</taxon>
        <taxon>Gunneridae</taxon>
        <taxon>Pentapetalae</taxon>
        <taxon>rosids</taxon>
        <taxon>fabids</taxon>
        <taxon>Cucurbitales</taxon>
        <taxon>Cucurbitaceae</taxon>
        <taxon>Benincaseae</taxon>
        <taxon>Cucumis</taxon>
    </lineage>
</organism>
<dbReference type="OrthoDB" id="7773036at2759"/>
<feature type="region of interest" description="Disordered" evidence="1">
    <location>
        <begin position="154"/>
        <end position="186"/>
    </location>
</feature>
<sequence length="479" mass="53537">MAHLGPSKQVLRVGCDNLESCRNEANNISRIRTRLEVPPRNNLRRNLALRYKLKLKRNNIISLPKGTSTGVEPKVSNPKSPYNHYTRRKASPPPPLPPPSSPKNLHSQQWLPPPSSTPPFLSLLATPSFNPPQNSATPFSEFLKLPLIPPPLHPQRLSPLSTLKNRRSADENIKDEARRHRAASGEDRSNFSAKYVPFNAGPDSIECYSLDEIVYRSRSGGLLDIQYDMKALKKYDGAYWRNLFDSRVGKTTWPYGSGVWSKKEWVLPEIDLDDIVGAFEGNSNLFWAERFGKHFLGMNDLWVKHCGISHTESFKDLGMTVLVSQVNRLRKLKRPVVGVANKISMAQLVQPIANGAFVLSIDTDFDGLPEWVIVPRGNLGNIYAFYKGFKMCQELGLVDKIPRLVCAQAANANPLYLHYKSGWKDFKAVKASSTFASAVKIGDPVSIDRAVYALQNSNGIVEEATEEELMDAMAQAVQS</sequence>
<evidence type="ECO:0000313" key="3">
    <source>
        <dbReference type="EMBL" id="TYJ96832.1"/>
    </source>
</evidence>
<evidence type="ECO:0000313" key="2">
    <source>
        <dbReference type="EMBL" id="KAA0054405.1"/>
    </source>
</evidence>
<dbReference type="STRING" id="1194695.A0A5A7UL45"/>
<proteinExistence type="predicted"/>
<dbReference type="Proteomes" id="UP000321393">
    <property type="component" value="Unassembled WGS sequence"/>
</dbReference>
<gene>
    <name evidence="3" type="ORF">E5676_scaffold2750G00290</name>
    <name evidence="2" type="ORF">E6C27_scaffold24G001540</name>
</gene>
<evidence type="ECO:0000313" key="4">
    <source>
        <dbReference type="Proteomes" id="UP000321393"/>
    </source>
</evidence>
<dbReference type="EMBL" id="SSTD01019234">
    <property type="protein sequence ID" value="TYJ96832.1"/>
    <property type="molecule type" value="Genomic_DNA"/>
</dbReference>